<comment type="similarity">
    <text evidence="2">Belongs to the UTP25 family.</text>
</comment>
<dbReference type="InterPro" id="IPR053940">
    <property type="entry name" value="UTP25_NTPase-like"/>
</dbReference>
<sequence>MIKRKRKLENDPANGNKTERLDYFSEHFSKIIDPICKERISNSANTFMPSIATINLQVLYCLHSLHHIISTRNLVISNNLYLRELREKGNLKEESIENARDQGFARPKVLILCPMRKDALSLVNLFRTLIFGNSDRPFISNFHRFQKEFGGSDCGISEKRNVDIEFKQLMSGNIDDCFRIGIGFAKKCLKLYTSFADSDIIIASPLGLRMVIADAQSEITIEKDFLASIEILIIDKAEILLMQNWEHVLFVTDNLHCQPKEITTDISRVRHWSISQDAKLYRQTVLLSSFSLAEFKAFFKCKCFNFAGLVSLFSSSNGYLDQVETMVYQELQRIAVDLSVNQSDIRFQHFKDKVLRKCETGTAIFIPSYFDFVRIRNFLKNENESFVQLCEYSKPGKIAKARDLFFKRERKLVLITERFHFFKRYHIKGIKSVIFYQPPAFPKFYHEIINMAISDGNYIISRMLYTKFDAIRIINIFGKRYYREIAKSVKDVHILLSE</sequence>
<proteinExistence type="inferred from homology"/>
<dbReference type="OrthoDB" id="10264378at2759"/>
<dbReference type="PANTHER" id="PTHR12933:SF0">
    <property type="entry name" value="U3 SMALL NUCLEOLAR RNA-ASSOCIATED PROTEIN 25 HOMOLOG"/>
    <property type="match status" value="1"/>
</dbReference>
<evidence type="ECO:0000256" key="2">
    <source>
        <dbReference type="ARBA" id="ARBA00009223"/>
    </source>
</evidence>
<evidence type="ECO:0000313" key="6">
    <source>
        <dbReference type="EMBL" id="VDN55240.1"/>
    </source>
</evidence>
<reference evidence="6 8" key="2">
    <citation type="submission" date="2018-11" db="EMBL/GenBank/DDBJ databases">
        <authorList>
            <consortium name="Pathogen Informatics"/>
        </authorList>
    </citation>
    <scope>NUCLEOTIDE SEQUENCE [LARGE SCALE GENOMIC DNA]</scope>
</reference>
<evidence type="ECO:0000313" key="9">
    <source>
        <dbReference type="WBParaSite" id="DME_0000085301-mRNA-1"/>
    </source>
</evidence>
<dbReference type="Pfam" id="PF06862">
    <property type="entry name" value="Utp25_C"/>
    <property type="match status" value="1"/>
</dbReference>
<dbReference type="Proteomes" id="UP000274756">
    <property type="component" value="Unassembled WGS sequence"/>
</dbReference>
<dbReference type="Pfam" id="PF22916">
    <property type="entry name" value="UTP25_NTPase-like"/>
    <property type="match status" value="1"/>
</dbReference>
<evidence type="ECO:0000259" key="5">
    <source>
        <dbReference type="Pfam" id="PF22916"/>
    </source>
</evidence>
<evidence type="ECO:0000256" key="3">
    <source>
        <dbReference type="ARBA" id="ARBA00023242"/>
    </source>
</evidence>
<protein>
    <submittedName>
        <fullName evidence="9">U3 small nucleolar RNA-associated protein 25</fullName>
    </submittedName>
</protein>
<dbReference type="Proteomes" id="UP000038040">
    <property type="component" value="Unplaced"/>
</dbReference>
<dbReference type="InterPro" id="IPR053939">
    <property type="entry name" value="UTP25_C"/>
</dbReference>
<feature type="domain" description="UTP25 NTP hydrolase-like" evidence="5">
    <location>
        <begin position="55"/>
        <end position="310"/>
    </location>
</feature>
<dbReference type="AlphaFoldDB" id="A0A0N4U2F2"/>
<dbReference type="InterPro" id="IPR010678">
    <property type="entry name" value="UTP25"/>
</dbReference>
<evidence type="ECO:0000313" key="7">
    <source>
        <dbReference type="Proteomes" id="UP000038040"/>
    </source>
</evidence>
<dbReference type="EMBL" id="UYYG01001151">
    <property type="protein sequence ID" value="VDN55240.1"/>
    <property type="molecule type" value="Genomic_DNA"/>
</dbReference>
<keyword evidence="3" id="KW-0539">Nucleus</keyword>
<dbReference type="GO" id="GO:0034511">
    <property type="term" value="F:U3 snoRNA binding"/>
    <property type="evidence" value="ECO:0007669"/>
    <property type="project" value="InterPro"/>
</dbReference>
<organism evidence="7 9">
    <name type="scientific">Dracunculus medinensis</name>
    <name type="common">Guinea worm</name>
    <dbReference type="NCBI Taxonomy" id="318479"/>
    <lineage>
        <taxon>Eukaryota</taxon>
        <taxon>Metazoa</taxon>
        <taxon>Ecdysozoa</taxon>
        <taxon>Nematoda</taxon>
        <taxon>Chromadorea</taxon>
        <taxon>Rhabditida</taxon>
        <taxon>Spirurina</taxon>
        <taxon>Dracunculoidea</taxon>
        <taxon>Dracunculidae</taxon>
        <taxon>Dracunculus</taxon>
    </lineage>
</organism>
<dbReference type="GO" id="GO:0032040">
    <property type="term" value="C:small-subunit processome"/>
    <property type="evidence" value="ECO:0007669"/>
    <property type="project" value="TreeGrafter"/>
</dbReference>
<dbReference type="STRING" id="318479.A0A0N4U2F2"/>
<feature type="domain" description="UTP25 C-terminal" evidence="4">
    <location>
        <begin position="320"/>
        <end position="493"/>
    </location>
</feature>
<name>A0A0N4U2F2_DRAME</name>
<reference evidence="9" key="1">
    <citation type="submission" date="2017-02" db="UniProtKB">
        <authorList>
            <consortium name="WormBaseParasite"/>
        </authorList>
    </citation>
    <scope>IDENTIFICATION</scope>
</reference>
<dbReference type="GO" id="GO:0000462">
    <property type="term" value="P:maturation of SSU-rRNA from tricistronic rRNA transcript (SSU-rRNA, 5.8S rRNA, LSU-rRNA)"/>
    <property type="evidence" value="ECO:0007669"/>
    <property type="project" value="TreeGrafter"/>
</dbReference>
<dbReference type="WBParaSite" id="DME_0000085301-mRNA-1">
    <property type="protein sequence ID" value="DME_0000085301-mRNA-1"/>
    <property type="gene ID" value="DME_0000085301"/>
</dbReference>
<evidence type="ECO:0000313" key="8">
    <source>
        <dbReference type="Proteomes" id="UP000274756"/>
    </source>
</evidence>
<evidence type="ECO:0000259" key="4">
    <source>
        <dbReference type="Pfam" id="PF06862"/>
    </source>
</evidence>
<accession>A0A0N4U2F2</accession>
<gene>
    <name evidence="6" type="ORF">DME_LOCUS5213</name>
</gene>
<evidence type="ECO:0000256" key="1">
    <source>
        <dbReference type="ARBA" id="ARBA00004604"/>
    </source>
</evidence>
<dbReference type="GO" id="GO:0019843">
    <property type="term" value="F:rRNA binding"/>
    <property type="evidence" value="ECO:0007669"/>
    <property type="project" value="TreeGrafter"/>
</dbReference>
<comment type="subcellular location">
    <subcellularLocation>
        <location evidence="1">Nucleus</location>
        <location evidence="1">Nucleolus</location>
    </subcellularLocation>
</comment>
<keyword evidence="8" id="KW-1185">Reference proteome</keyword>
<dbReference type="PANTHER" id="PTHR12933">
    <property type="entry name" value="ORF PROTEIN-RELATED"/>
    <property type="match status" value="1"/>
</dbReference>